<dbReference type="GO" id="GO:0004519">
    <property type="term" value="F:endonuclease activity"/>
    <property type="evidence" value="ECO:0007669"/>
    <property type="project" value="UniProtKB-KW"/>
</dbReference>
<dbReference type="SMART" id="SM00507">
    <property type="entry name" value="HNHc"/>
    <property type="match status" value="1"/>
</dbReference>
<keyword evidence="2" id="KW-0378">Hydrolase</keyword>
<keyword evidence="2" id="KW-0540">Nuclease</keyword>
<feature type="domain" description="HNH nuclease" evidence="1">
    <location>
        <begin position="44"/>
        <end position="92"/>
    </location>
</feature>
<dbReference type="EMBL" id="MH791410">
    <property type="protein sequence ID" value="QAY00269.1"/>
    <property type="molecule type" value="Genomic_DNA"/>
</dbReference>
<dbReference type="SUPFAM" id="SSF54171">
    <property type="entry name" value="DNA-binding domain"/>
    <property type="match status" value="1"/>
</dbReference>
<dbReference type="Gene3D" id="3.90.75.20">
    <property type="match status" value="1"/>
</dbReference>
<organism evidence="2 3">
    <name type="scientific">Salmonella phage Seszw_1</name>
    <dbReference type="NCBI Taxonomy" id="2479482"/>
    <lineage>
        <taxon>Viruses</taxon>
        <taxon>Duplodnaviria</taxon>
        <taxon>Heunggongvirae</taxon>
        <taxon>Uroviricota</taxon>
        <taxon>Caudoviricetes</taxon>
        <taxon>Skatevirus</taxon>
        <taxon>Skatevirus Seszw1</taxon>
    </lineage>
</organism>
<gene>
    <name evidence="2" type="ORF">Seszw_59</name>
</gene>
<evidence type="ECO:0000259" key="1">
    <source>
        <dbReference type="SMART" id="SM00507"/>
    </source>
</evidence>
<reference evidence="2 3" key="1">
    <citation type="submission" date="2018-08" db="EMBL/GenBank/DDBJ databases">
        <title>SESzw_1, Complete genome sequences of 3 novel enterobacteria, Pakpunavirus like phages.</title>
        <authorList>
            <person name="Yuan S."/>
            <person name="Ma Y."/>
            <person name="Liu Q."/>
        </authorList>
    </citation>
    <scope>NUCLEOTIDE SEQUENCE [LARGE SCALE GENOMIC DNA]</scope>
</reference>
<keyword evidence="2" id="KW-0255">Endonuclease</keyword>
<evidence type="ECO:0000313" key="3">
    <source>
        <dbReference type="Proteomes" id="UP000290190"/>
    </source>
</evidence>
<protein>
    <submittedName>
        <fullName evidence="2">HNH endonuclease</fullName>
    </submittedName>
</protein>
<evidence type="ECO:0000313" key="2">
    <source>
        <dbReference type="EMBL" id="QAY00269.1"/>
    </source>
</evidence>
<dbReference type="Proteomes" id="UP000290190">
    <property type="component" value="Segment"/>
</dbReference>
<dbReference type="InterPro" id="IPR003615">
    <property type="entry name" value="HNH_nuc"/>
</dbReference>
<dbReference type="SUPFAM" id="SSF54060">
    <property type="entry name" value="His-Me finger endonucleases"/>
    <property type="match status" value="1"/>
</dbReference>
<sequence length="158" mass="18519">MNWNEHFSIKEDGLHWIRVKTNKQKTTKAGYISNKDGYIRVMLDSKCYLAHRIIWEMHNGPIPEGMQIDHINHIRHDNRIENLRLVSNQDNQKNTKRSRNNKSGVTGVCWYPAYEKWRAYICIDGKQITLGYFSSIKSAAAARKEAELRHDFHKNHGA</sequence>
<keyword evidence="3" id="KW-1185">Reference proteome</keyword>
<dbReference type="GO" id="GO:0003677">
    <property type="term" value="F:DNA binding"/>
    <property type="evidence" value="ECO:0007669"/>
    <property type="project" value="InterPro"/>
</dbReference>
<dbReference type="Pfam" id="PF13392">
    <property type="entry name" value="HNH_3"/>
    <property type="match status" value="1"/>
</dbReference>
<dbReference type="Gene3D" id="1.20.5.2050">
    <property type="match status" value="1"/>
</dbReference>
<name>A0A411BF55_9CAUD</name>
<proteinExistence type="predicted"/>
<dbReference type="InterPro" id="IPR044925">
    <property type="entry name" value="His-Me_finger_sf"/>
</dbReference>
<accession>A0A411BF55</accession>
<dbReference type="InterPro" id="IPR016177">
    <property type="entry name" value="DNA-bd_dom_sf"/>
</dbReference>